<feature type="domain" description="F-box protein At3g26010-like beta-propeller" evidence="1">
    <location>
        <begin position="101"/>
        <end position="196"/>
    </location>
</feature>
<dbReference type="AlphaFoldDB" id="A0A368R8S5"/>
<dbReference type="PANTHER" id="PTHR35546">
    <property type="entry name" value="F-BOX PROTEIN INTERACTION DOMAIN PROTEIN-RELATED"/>
    <property type="match status" value="1"/>
</dbReference>
<dbReference type="EMBL" id="CM003532">
    <property type="protein sequence ID" value="RCV25970.1"/>
    <property type="molecule type" value="Genomic_DNA"/>
</dbReference>
<dbReference type="OrthoDB" id="692256at2759"/>
<accession>A0A368R8S5</accession>
<evidence type="ECO:0000313" key="2">
    <source>
        <dbReference type="EMBL" id="RCV25970.1"/>
    </source>
</evidence>
<protein>
    <recommendedName>
        <fullName evidence="1">F-box protein At3g26010-like beta-propeller domain-containing protein</fullName>
    </recommendedName>
</protein>
<name>A0A368R8S5_SETIT</name>
<dbReference type="InterPro" id="IPR056592">
    <property type="entry name" value="Beta-prop_At3g26010-like"/>
</dbReference>
<proteinExistence type="predicted"/>
<dbReference type="InterPro" id="IPR055290">
    <property type="entry name" value="At3g26010-like"/>
</dbReference>
<gene>
    <name evidence="2" type="ORF">SETIT_5G207500v2</name>
</gene>
<sequence>MDVLCDTLLLEKILPRLLPNRYNALARRPDFAARYWRRAGVIFQPFDQPKEVPPRFLTGGGHARDDQAALVHGADLAFLPGPSAREEAYLRLDGSDPDGGFAVLHSAGGLQLCSRGRTRAVHLYVCNPVTSQWVALPELPLPVCKRHCGHLTVAADGAFTVVVANHASHWTGPGGGQLDIRVFASDTGRWEARRFPATVISDDVDFDDFTFCQPPMLGPSGTSSAGAASDSLRVITLPNHLVDGGRCIGERHGGGLRYMESNRRVLQVWDAQDVRPWHVILGADAQGWRRGADGADAQGNHKKAWKM</sequence>
<reference evidence="2" key="2">
    <citation type="submission" date="2015-07" db="EMBL/GenBank/DDBJ databases">
        <authorList>
            <person name="Noorani M."/>
        </authorList>
    </citation>
    <scope>NUCLEOTIDE SEQUENCE</scope>
    <source>
        <strain evidence="2">Yugu1</strain>
    </source>
</reference>
<organism evidence="2">
    <name type="scientific">Setaria italica</name>
    <name type="common">Foxtail millet</name>
    <name type="synonym">Panicum italicum</name>
    <dbReference type="NCBI Taxonomy" id="4555"/>
    <lineage>
        <taxon>Eukaryota</taxon>
        <taxon>Viridiplantae</taxon>
        <taxon>Streptophyta</taxon>
        <taxon>Embryophyta</taxon>
        <taxon>Tracheophyta</taxon>
        <taxon>Spermatophyta</taxon>
        <taxon>Magnoliopsida</taxon>
        <taxon>Liliopsida</taxon>
        <taxon>Poales</taxon>
        <taxon>Poaceae</taxon>
        <taxon>PACMAD clade</taxon>
        <taxon>Panicoideae</taxon>
        <taxon>Panicodae</taxon>
        <taxon>Paniceae</taxon>
        <taxon>Cenchrinae</taxon>
        <taxon>Setaria</taxon>
    </lineage>
</organism>
<dbReference type="STRING" id="4555.A0A368R8S5"/>
<evidence type="ECO:0000259" key="1">
    <source>
        <dbReference type="Pfam" id="PF24750"/>
    </source>
</evidence>
<dbReference type="PANTHER" id="PTHR35546:SF83">
    <property type="entry name" value="EXPRESSED PROTEIN"/>
    <property type="match status" value="1"/>
</dbReference>
<dbReference type="Pfam" id="PF24750">
    <property type="entry name" value="b-prop_At3g26010-like"/>
    <property type="match status" value="1"/>
</dbReference>
<reference evidence="2" key="1">
    <citation type="journal article" date="2012" name="Nat. Biotechnol.">
        <title>Reference genome sequence of the model plant Setaria.</title>
        <authorList>
            <person name="Bennetzen J.L."/>
            <person name="Schmutz J."/>
            <person name="Wang H."/>
            <person name="Percifield R."/>
            <person name="Hawkins J."/>
            <person name="Pontaroli A.C."/>
            <person name="Estep M."/>
            <person name="Feng L."/>
            <person name="Vaughn J.N."/>
            <person name="Grimwood J."/>
            <person name="Jenkins J."/>
            <person name="Barry K."/>
            <person name="Lindquist E."/>
            <person name="Hellsten U."/>
            <person name="Deshpande S."/>
            <person name="Wang X."/>
            <person name="Wu X."/>
            <person name="Mitros T."/>
            <person name="Triplett J."/>
            <person name="Yang X."/>
            <person name="Ye C.Y."/>
            <person name="Mauro-Herrera M."/>
            <person name="Wang L."/>
            <person name="Li P."/>
            <person name="Sharma M."/>
            <person name="Sharma R."/>
            <person name="Ronald P.C."/>
            <person name="Panaud O."/>
            <person name="Kellogg E.A."/>
            <person name="Brutnell T.P."/>
            <person name="Doust A.N."/>
            <person name="Tuskan G.A."/>
            <person name="Rokhsar D."/>
            <person name="Devos K.M."/>
        </authorList>
    </citation>
    <scope>NUCLEOTIDE SEQUENCE [LARGE SCALE GENOMIC DNA]</scope>
    <source>
        <strain evidence="2">Yugu1</strain>
    </source>
</reference>